<evidence type="ECO:0000259" key="4">
    <source>
        <dbReference type="Pfam" id="PF01648"/>
    </source>
</evidence>
<dbReference type="EC" id="2.7.8.7" evidence="1"/>
<dbReference type="VEuPathDB" id="ToxoDB:BESB_035580"/>
<evidence type="ECO:0000256" key="1">
    <source>
        <dbReference type="ARBA" id="ARBA00013172"/>
    </source>
</evidence>
<feature type="compositionally biased region" description="Low complexity" evidence="3">
    <location>
        <begin position="121"/>
        <end position="142"/>
    </location>
</feature>
<evidence type="ECO:0000313" key="6">
    <source>
        <dbReference type="Proteomes" id="UP000224006"/>
    </source>
</evidence>
<dbReference type="AlphaFoldDB" id="A0A2A9MN71"/>
<protein>
    <recommendedName>
        <fullName evidence="1">holo-[acyl-carrier-protein] synthase</fullName>
        <ecNumber evidence="1">2.7.8.7</ecNumber>
    </recommendedName>
</protein>
<dbReference type="GO" id="GO:0019878">
    <property type="term" value="P:lysine biosynthetic process via aminoadipic acid"/>
    <property type="evidence" value="ECO:0007669"/>
    <property type="project" value="TreeGrafter"/>
</dbReference>
<dbReference type="OrthoDB" id="354518at2759"/>
<comment type="caution">
    <text evidence="5">The sequence shown here is derived from an EMBL/GenBank/DDBJ whole genome shotgun (WGS) entry which is preliminary data.</text>
</comment>
<dbReference type="PANTHER" id="PTHR12215:SF10">
    <property type="entry name" value="L-AMINOADIPATE-SEMIALDEHYDE DEHYDROGENASE-PHOSPHOPANTETHEINYL TRANSFERASE"/>
    <property type="match status" value="1"/>
</dbReference>
<dbReference type="PANTHER" id="PTHR12215">
    <property type="entry name" value="PHOSPHOPANTETHEINE TRANSFERASE"/>
    <property type="match status" value="1"/>
</dbReference>
<feature type="compositionally biased region" description="Polar residues" evidence="3">
    <location>
        <begin position="87"/>
        <end position="97"/>
    </location>
</feature>
<dbReference type="SUPFAM" id="SSF56214">
    <property type="entry name" value="4'-phosphopantetheinyl transferase"/>
    <property type="match status" value="1"/>
</dbReference>
<keyword evidence="2" id="KW-0808">Transferase</keyword>
<evidence type="ECO:0000313" key="5">
    <source>
        <dbReference type="EMBL" id="PFH37100.1"/>
    </source>
</evidence>
<keyword evidence="6" id="KW-1185">Reference proteome</keyword>
<dbReference type="RefSeq" id="XP_029221109.1">
    <property type="nucleotide sequence ID" value="XM_029362144.1"/>
</dbReference>
<sequence length="337" mass="35651">MHTELLCAGGEPPAILVRLCDVRTLPPTPVLIEKAERLIPAEEVFSALRYRQDPDKRMALASRLLQQQLLRQHSSRHRDSRAVCSPSFLSDAQPSHASQRRSLSHTLSCNSKAPQQHEILSSAPAASSPPLSSPSPCAASPYSSSATSGSAAAFSAAPSACISVDSAAAPPPLASSASALSGAPSQVCSAASSADSCAHLSANGASHPALSVAGGTRPLNVPEKVERQRSGQKPLWLPRLGEESPFVHFNVSHDNSLVVLAASRLLVGVDCMQLKVRGAANRSVADFLRAMRTQCVGRERAYVFGEGDALPESEQLMRFMKLWTMKEAFVKAIGTGV</sequence>
<feature type="compositionally biased region" description="Polar residues" evidence="3">
    <location>
        <begin position="104"/>
        <end position="114"/>
    </location>
</feature>
<dbReference type="InterPro" id="IPR008278">
    <property type="entry name" value="4-PPantetheinyl_Trfase_dom"/>
</dbReference>
<evidence type="ECO:0000256" key="2">
    <source>
        <dbReference type="ARBA" id="ARBA00022679"/>
    </source>
</evidence>
<dbReference type="GO" id="GO:0000287">
    <property type="term" value="F:magnesium ion binding"/>
    <property type="evidence" value="ECO:0007669"/>
    <property type="project" value="InterPro"/>
</dbReference>
<dbReference type="KEGG" id="bbes:BESB_035580"/>
<dbReference type="GO" id="GO:0008897">
    <property type="term" value="F:holo-[acyl-carrier-protein] synthase activity"/>
    <property type="evidence" value="ECO:0007669"/>
    <property type="project" value="UniProtKB-EC"/>
</dbReference>
<feature type="domain" description="4'-phosphopantetheinyl transferase" evidence="4">
    <location>
        <begin position="267"/>
        <end position="337"/>
    </location>
</feature>
<dbReference type="InterPro" id="IPR050559">
    <property type="entry name" value="P-Pant_transferase_sf"/>
</dbReference>
<dbReference type="EMBL" id="NWUJ01000002">
    <property type="protein sequence ID" value="PFH37100.1"/>
    <property type="molecule type" value="Genomic_DNA"/>
</dbReference>
<dbReference type="Pfam" id="PF01648">
    <property type="entry name" value="ACPS"/>
    <property type="match status" value="1"/>
</dbReference>
<dbReference type="GO" id="GO:0005829">
    <property type="term" value="C:cytosol"/>
    <property type="evidence" value="ECO:0007669"/>
    <property type="project" value="TreeGrafter"/>
</dbReference>
<accession>A0A2A9MN71</accession>
<dbReference type="Gene3D" id="3.90.470.20">
    <property type="entry name" value="4'-phosphopantetheinyl transferase domain"/>
    <property type="match status" value="2"/>
</dbReference>
<feature type="region of interest" description="Disordered" evidence="3">
    <location>
        <begin position="71"/>
        <end position="142"/>
    </location>
</feature>
<name>A0A2A9MN71_BESBE</name>
<dbReference type="InterPro" id="IPR037143">
    <property type="entry name" value="4-PPantetheinyl_Trfase_dom_sf"/>
</dbReference>
<dbReference type="STRING" id="94643.A0A2A9MN71"/>
<organism evidence="5 6">
    <name type="scientific">Besnoitia besnoiti</name>
    <name type="common">Apicomplexan protozoan</name>
    <dbReference type="NCBI Taxonomy" id="94643"/>
    <lineage>
        <taxon>Eukaryota</taxon>
        <taxon>Sar</taxon>
        <taxon>Alveolata</taxon>
        <taxon>Apicomplexa</taxon>
        <taxon>Conoidasida</taxon>
        <taxon>Coccidia</taxon>
        <taxon>Eucoccidiorida</taxon>
        <taxon>Eimeriorina</taxon>
        <taxon>Sarcocystidae</taxon>
        <taxon>Besnoitia</taxon>
    </lineage>
</organism>
<evidence type="ECO:0000256" key="3">
    <source>
        <dbReference type="SAM" id="MobiDB-lite"/>
    </source>
</evidence>
<proteinExistence type="predicted"/>
<dbReference type="GeneID" id="40308539"/>
<dbReference type="Proteomes" id="UP000224006">
    <property type="component" value="Chromosome II"/>
</dbReference>
<reference evidence="5 6" key="1">
    <citation type="submission" date="2017-09" db="EMBL/GenBank/DDBJ databases">
        <title>Genome sequencing of Besnoitia besnoiti strain Bb-Ger1.</title>
        <authorList>
            <person name="Schares G."/>
            <person name="Venepally P."/>
            <person name="Lorenzi H.A."/>
        </authorList>
    </citation>
    <scope>NUCLEOTIDE SEQUENCE [LARGE SCALE GENOMIC DNA]</scope>
    <source>
        <strain evidence="5 6">Bb-Ger1</strain>
    </source>
</reference>
<gene>
    <name evidence="5" type="ORF">BESB_035580</name>
</gene>